<dbReference type="InterPro" id="IPR050492">
    <property type="entry name" value="Bact_metal-bind_prot9"/>
</dbReference>
<dbReference type="SUPFAM" id="SSF53807">
    <property type="entry name" value="Helical backbone' metal receptor"/>
    <property type="match status" value="1"/>
</dbReference>
<keyword evidence="3 6" id="KW-0813">Transport</keyword>
<evidence type="ECO:0000313" key="7">
    <source>
        <dbReference type="EMBL" id="NNJ27696.1"/>
    </source>
</evidence>
<comment type="caution">
    <text evidence="7">The sequence shown here is derived from an EMBL/GenBank/DDBJ whole genome shotgun (WGS) entry which is preliminary data.</text>
</comment>
<evidence type="ECO:0000256" key="3">
    <source>
        <dbReference type="ARBA" id="ARBA00022448"/>
    </source>
</evidence>
<dbReference type="InterPro" id="IPR006128">
    <property type="entry name" value="Lipoprotein_PsaA-like"/>
</dbReference>
<dbReference type="PANTHER" id="PTHR42953">
    <property type="entry name" value="HIGH-AFFINITY ZINC UPTAKE SYSTEM PROTEIN ZNUA-RELATED"/>
    <property type="match status" value="1"/>
</dbReference>
<dbReference type="PANTHER" id="PTHR42953:SF1">
    <property type="entry name" value="METAL-BINDING PROTEIN HI_0362-RELATED"/>
    <property type="match status" value="1"/>
</dbReference>
<protein>
    <submittedName>
        <fullName evidence="7">Periplasmic zinc-binding protein TroA</fullName>
    </submittedName>
</protein>
<evidence type="ECO:0000256" key="2">
    <source>
        <dbReference type="ARBA" id="ARBA00011028"/>
    </source>
</evidence>
<dbReference type="InterPro" id="IPR006129">
    <property type="entry name" value="AdhesinB"/>
</dbReference>
<sequence>MPRSGSARLDPRIDRRPIRLAVVGTVALALTIVASGCGASDAGNVKSPEPGKPVVVATTGMVADLATHVAGEHVEVVTLMGPGVDPHLYKPTIADVRAIRDADLVLYSGLKLEEGLFRQFEAREKAGAAVAAVTRGIPQHELLTPPDFEGHPDPHVWHDVALWARCLDVVTDELAAIAPQHEETFQRNANGYRWLLQAEDERVRAAIATIPQKRRVLVTAHDAFGYFSRAYDIPVRSVQGVTTESEAGVADVNALAKFLADSGVPAIFAETSVSDRAVKAVVEGANRRGGNVRISPTPLYSDALGARGSDAESYVGTIAANVAAIVTELGGELPEGGLLPAE</sequence>
<comment type="similarity">
    <text evidence="2 6">Belongs to the bacterial solute-binding protein 9 family.</text>
</comment>
<gene>
    <name evidence="7" type="primary">troA</name>
    <name evidence="7" type="ORF">LzC2_38040</name>
</gene>
<evidence type="ECO:0000256" key="1">
    <source>
        <dbReference type="ARBA" id="ARBA00004196"/>
    </source>
</evidence>
<dbReference type="Gene3D" id="3.40.50.1980">
    <property type="entry name" value="Nitrogenase molybdenum iron protein domain"/>
    <property type="match status" value="2"/>
</dbReference>
<evidence type="ECO:0000256" key="5">
    <source>
        <dbReference type="ARBA" id="ARBA00022729"/>
    </source>
</evidence>
<dbReference type="EMBL" id="WTPX01000185">
    <property type="protein sequence ID" value="NNJ27696.1"/>
    <property type="molecule type" value="Genomic_DNA"/>
</dbReference>
<dbReference type="PRINTS" id="PR00690">
    <property type="entry name" value="ADHESNFAMILY"/>
</dbReference>
<evidence type="ECO:0000313" key="8">
    <source>
        <dbReference type="Proteomes" id="UP000609651"/>
    </source>
</evidence>
<dbReference type="InterPro" id="IPR006127">
    <property type="entry name" value="ZnuA-like"/>
</dbReference>
<keyword evidence="8" id="KW-1185">Reference proteome</keyword>
<keyword evidence="4" id="KW-0479">Metal-binding</keyword>
<evidence type="ECO:0000256" key="6">
    <source>
        <dbReference type="RuleBase" id="RU003512"/>
    </source>
</evidence>
<dbReference type="PRINTS" id="PR00691">
    <property type="entry name" value="ADHESINB"/>
</dbReference>
<dbReference type="Pfam" id="PF01297">
    <property type="entry name" value="ZnuA"/>
    <property type="match status" value="1"/>
</dbReference>
<comment type="subcellular location">
    <subcellularLocation>
        <location evidence="1">Cell envelope</location>
    </subcellularLocation>
</comment>
<evidence type="ECO:0000256" key="4">
    <source>
        <dbReference type="ARBA" id="ARBA00022723"/>
    </source>
</evidence>
<accession>A0ABX1VJT4</accession>
<name>A0ABX1VJT4_9PLAN</name>
<organism evidence="7 8">
    <name type="scientific">Alienimonas chondri</name>
    <dbReference type="NCBI Taxonomy" id="2681879"/>
    <lineage>
        <taxon>Bacteria</taxon>
        <taxon>Pseudomonadati</taxon>
        <taxon>Planctomycetota</taxon>
        <taxon>Planctomycetia</taxon>
        <taxon>Planctomycetales</taxon>
        <taxon>Planctomycetaceae</taxon>
        <taxon>Alienimonas</taxon>
    </lineage>
</organism>
<dbReference type="Proteomes" id="UP000609651">
    <property type="component" value="Unassembled WGS sequence"/>
</dbReference>
<proteinExistence type="inferred from homology"/>
<reference evidence="7 8" key="1">
    <citation type="journal article" date="2020" name="Syst. Appl. Microbiol.">
        <title>Alienimonas chondri sp. nov., a novel planctomycete isolated from the biofilm of the red alga Chondrus crispus.</title>
        <authorList>
            <person name="Vitorino I."/>
            <person name="Albuquerque L."/>
            <person name="Wiegand S."/>
            <person name="Kallscheuer N."/>
            <person name="da Costa M.S."/>
            <person name="Lobo-da-Cunha A."/>
            <person name="Jogler C."/>
            <person name="Lage O.M."/>
        </authorList>
    </citation>
    <scope>NUCLEOTIDE SEQUENCE [LARGE SCALE GENOMIC DNA]</scope>
    <source>
        <strain evidence="7 8">LzC2</strain>
    </source>
</reference>
<keyword evidence="5" id="KW-0732">Signal</keyword>